<dbReference type="Pfam" id="PF00384">
    <property type="entry name" value="Molybdopterin"/>
    <property type="match status" value="1"/>
</dbReference>
<evidence type="ECO:0000313" key="9">
    <source>
        <dbReference type="EMBL" id="CAA9539378.1"/>
    </source>
</evidence>
<dbReference type="InterPro" id="IPR006655">
    <property type="entry name" value="Mopterin_OxRdtase_prok_CS"/>
</dbReference>
<dbReference type="Gene3D" id="3.40.50.740">
    <property type="match status" value="1"/>
</dbReference>
<dbReference type="SUPFAM" id="SSF53706">
    <property type="entry name" value="Formate dehydrogenase/DMSO reductase, domains 1-3"/>
    <property type="match status" value="1"/>
</dbReference>
<dbReference type="GO" id="GO:0016491">
    <property type="term" value="F:oxidoreductase activity"/>
    <property type="evidence" value="ECO:0007669"/>
    <property type="project" value="UniProtKB-KW"/>
</dbReference>
<dbReference type="InterPro" id="IPR050612">
    <property type="entry name" value="Prok_Mopterin_Oxidored"/>
</dbReference>
<evidence type="ECO:0000256" key="1">
    <source>
        <dbReference type="ARBA" id="ARBA00001942"/>
    </source>
</evidence>
<dbReference type="PANTHER" id="PTHR43742:SF6">
    <property type="entry name" value="OXIDOREDUCTASE YYAE-RELATED"/>
    <property type="match status" value="1"/>
</dbReference>
<keyword evidence="4" id="KW-0479">Metal-binding</keyword>
<dbReference type="SUPFAM" id="SSF50692">
    <property type="entry name" value="ADC-like"/>
    <property type="match status" value="1"/>
</dbReference>
<dbReference type="PROSITE" id="PS00932">
    <property type="entry name" value="MOLYBDOPTERIN_PROK_3"/>
    <property type="match status" value="1"/>
</dbReference>
<dbReference type="InterPro" id="IPR037920">
    <property type="entry name" value="YoaE_C"/>
</dbReference>
<comment type="similarity">
    <text evidence="2">Belongs to the prokaryotic molybdopterin-containing oxidoreductase family.</text>
</comment>
<evidence type="ECO:0000256" key="5">
    <source>
        <dbReference type="ARBA" id="ARBA00023002"/>
    </source>
</evidence>
<evidence type="ECO:0000256" key="7">
    <source>
        <dbReference type="ARBA" id="ARBA00023014"/>
    </source>
</evidence>
<organism evidence="9">
    <name type="scientific">uncultured Thermomicrobiales bacterium</name>
    <dbReference type="NCBI Taxonomy" id="1645740"/>
    <lineage>
        <taxon>Bacteria</taxon>
        <taxon>Pseudomonadati</taxon>
        <taxon>Thermomicrobiota</taxon>
        <taxon>Thermomicrobia</taxon>
        <taxon>Thermomicrobiales</taxon>
        <taxon>environmental samples</taxon>
    </lineage>
</organism>
<reference evidence="9" key="1">
    <citation type="submission" date="2020-02" db="EMBL/GenBank/DDBJ databases">
        <authorList>
            <person name="Meier V. D."/>
        </authorList>
    </citation>
    <scope>NUCLEOTIDE SEQUENCE</scope>
    <source>
        <strain evidence="9">AVDCRST_MAG49</strain>
    </source>
</reference>
<gene>
    <name evidence="9" type="ORF">AVDCRST_MAG49-684</name>
</gene>
<dbReference type="Gene3D" id="2.20.25.90">
    <property type="entry name" value="ADC-like domains"/>
    <property type="match status" value="1"/>
</dbReference>
<protein>
    <submittedName>
        <fullName evidence="9">Anaerobic dehydrogenases, typically selenocysteine-containing</fullName>
    </submittedName>
</protein>
<dbReference type="CDD" id="cd02766">
    <property type="entry name" value="MopB_3"/>
    <property type="match status" value="1"/>
</dbReference>
<evidence type="ECO:0000256" key="6">
    <source>
        <dbReference type="ARBA" id="ARBA00023004"/>
    </source>
</evidence>
<dbReference type="InterPro" id="IPR006963">
    <property type="entry name" value="Mopterin_OxRdtase_4Fe-4S_dom"/>
</dbReference>
<dbReference type="GO" id="GO:0051536">
    <property type="term" value="F:iron-sulfur cluster binding"/>
    <property type="evidence" value="ECO:0007669"/>
    <property type="project" value="UniProtKB-KW"/>
</dbReference>
<sequence length="717" mass="76506">MTAPALPRPDGAATRLVRGTCPHDCPDTCGMVTEVRVADGRALRVTGDPDHPVTKGWICAKVRPYLDRVYHPDRLTHPLRRVGPKGGGRWERVSWDEAIAEIAERWRAIIAEHGAAAILPYSYSGTLGLLQLAVCNTRLWNRMGASGLERSICGAAAETAVAMTYGARWAPDPADLVHSRLILIWGHNPATTSPHAVPMLREAQRRGAEVVVIDPRRTLTARSADLHLRPRPSTDGALALGLMHVLFAEGLHDEPWLRAHTVGWEGLRDRVAAYTPARVAEITGIDAGQIVGLARRYGTTRPALLKFADGVQRHGNGGQTARALACLPAVVGQVGVRGGGLFYSTGGYVDWDAEAVGHAADPACPPTPRVVNMNRLGAALAGEVSDPPLKSLYVFNANPVAAAPNAGKIVEGLRRDDLFTVVHELFPTDTADYADLLLPATSQLEQVDLHKAYGHRQLSLNQPAIAPLGEAKSNWDTIRLLAAAMGYDEPWLRQDGEDVLAEVLAATKATTPSLRDVTLDRLRAEGTVPLAFPPGGDVPFADGVFPTPSGRLELRCDALAAHGLDPLPEWEQPAEFAASRQPSAVSPQEAGLVLISGASHHFVTTSMANLPGLERKEGTPFVELNPADAAARGIAHGDDVAVTSDRGNCTLRAVVTEDVPPGVAVAPKGRWAKRSPDGRNVNWTTSDALGDLAGQSTFHSNRVTVRPVTQTVALAAD</sequence>
<evidence type="ECO:0000256" key="4">
    <source>
        <dbReference type="ARBA" id="ARBA00022723"/>
    </source>
</evidence>
<feature type="domain" description="4Fe-4S Mo/W bis-MGD-type" evidence="8">
    <location>
        <begin position="14"/>
        <end position="73"/>
    </location>
</feature>
<evidence type="ECO:0000256" key="3">
    <source>
        <dbReference type="ARBA" id="ARBA00022505"/>
    </source>
</evidence>
<comment type="cofactor">
    <cofactor evidence="1">
        <name>Mo-bis(molybdopterin guanine dinucleotide)</name>
        <dbReference type="ChEBI" id="CHEBI:60539"/>
    </cofactor>
</comment>
<dbReference type="PROSITE" id="PS00490">
    <property type="entry name" value="MOLYBDOPTERIN_PROK_2"/>
    <property type="match status" value="1"/>
</dbReference>
<dbReference type="Pfam" id="PF01568">
    <property type="entry name" value="Molydop_binding"/>
    <property type="match status" value="1"/>
</dbReference>
<dbReference type="AlphaFoldDB" id="A0A6J4U606"/>
<dbReference type="SMART" id="SM00926">
    <property type="entry name" value="Molybdop_Fe4S4"/>
    <property type="match status" value="1"/>
</dbReference>
<dbReference type="EMBL" id="CADCWG010000040">
    <property type="protein sequence ID" value="CAA9539378.1"/>
    <property type="molecule type" value="Genomic_DNA"/>
</dbReference>
<dbReference type="InterPro" id="IPR006656">
    <property type="entry name" value="Mopterin_OxRdtase"/>
</dbReference>
<dbReference type="PROSITE" id="PS51669">
    <property type="entry name" value="4FE4S_MOW_BIS_MGD"/>
    <property type="match status" value="1"/>
</dbReference>
<evidence type="ECO:0000256" key="2">
    <source>
        <dbReference type="ARBA" id="ARBA00010312"/>
    </source>
</evidence>
<dbReference type="GO" id="GO:0043546">
    <property type="term" value="F:molybdopterin cofactor binding"/>
    <property type="evidence" value="ECO:0007669"/>
    <property type="project" value="InterPro"/>
</dbReference>
<dbReference type="CDD" id="cd02786">
    <property type="entry name" value="MopB_CT_3"/>
    <property type="match status" value="1"/>
</dbReference>
<keyword evidence="6" id="KW-0408">Iron</keyword>
<dbReference type="Pfam" id="PF04879">
    <property type="entry name" value="Molybdop_Fe4S4"/>
    <property type="match status" value="1"/>
</dbReference>
<dbReference type="Gene3D" id="3.40.228.10">
    <property type="entry name" value="Dimethylsulfoxide Reductase, domain 2"/>
    <property type="match status" value="1"/>
</dbReference>
<dbReference type="InterPro" id="IPR009010">
    <property type="entry name" value="Asp_de-COase-like_dom_sf"/>
</dbReference>
<keyword evidence="3" id="KW-0500">Molybdenum</keyword>
<name>A0A6J4U606_9BACT</name>
<dbReference type="InterPro" id="IPR006657">
    <property type="entry name" value="MoPterin_dinucl-bd_dom"/>
</dbReference>
<keyword evidence="5" id="KW-0560">Oxidoreductase</keyword>
<dbReference type="Gene3D" id="3.30.2070.10">
    <property type="entry name" value="Formate dehydrogenase/DMSO reductase"/>
    <property type="match status" value="1"/>
</dbReference>
<dbReference type="GO" id="GO:0046872">
    <property type="term" value="F:metal ion binding"/>
    <property type="evidence" value="ECO:0007669"/>
    <property type="project" value="UniProtKB-KW"/>
</dbReference>
<accession>A0A6J4U606</accession>
<dbReference type="PANTHER" id="PTHR43742">
    <property type="entry name" value="TRIMETHYLAMINE-N-OXIDE REDUCTASE"/>
    <property type="match status" value="1"/>
</dbReference>
<keyword evidence="7" id="KW-0411">Iron-sulfur</keyword>
<proteinExistence type="inferred from homology"/>
<dbReference type="Gene3D" id="2.40.40.20">
    <property type="match status" value="1"/>
</dbReference>
<evidence type="ECO:0000259" key="8">
    <source>
        <dbReference type="PROSITE" id="PS51669"/>
    </source>
</evidence>